<dbReference type="GO" id="GO:0008800">
    <property type="term" value="F:beta-lactamase activity"/>
    <property type="evidence" value="ECO:0007669"/>
    <property type="project" value="UniProtKB-UniRule"/>
</dbReference>
<comment type="caution">
    <text evidence="9">The sequence shown here is derived from an EMBL/GenBank/DDBJ whole genome shotgun (WGS) entry which is preliminary data.</text>
</comment>
<dbReference type="InterPro" id="IPR023650">
    <property type="entry name" value="Beta-lactam_class-A_AS"/>
</dbReference>
<accession>A0A263D0W0</accession>
<evidence type="ECO:0000256" key="4">
    <source>
        <dbReference type="ARBA" id="ARBA00023251"/>
    </source>
</evidence>
<evidence type="ECO:0000256" key="5">
    <source>
        <dbReference type="RuleBase" id="RU361140"/>
    </source>
</evidence>
<feature type="signal peptide" evidence="7">
    <location>
        <begin position="1"/>
        <end position="28"/>
    </location>
</feature>
<evidence type="ECO:0000256" key="6">
    <source>
        <dbReference type="SAM" id="MobiDB-lite"/>
    </source>
</evidence>
<dbReference type="EMBL" id="NKYE01000011">
    <property type="protein sequence ID" value="OZM71758.1"/>
    <property type="molecule type" value="Genomic_DNA"/>
</dbReference>
<evidence type="ECO:0000256" key="7">
    <source>
        <dbReference type="SAM" id="SignalP"/>
    </source>
</evidence>
<evidence type="ECO:0000256" key="2">
    <source>
        <dbReference type="ARBA" id="ARBA00012865"/>
    </source>
</evidence>
<dbReference type="InterPro" id="IPR012338">
    <property type="entry name" value="Beta-lactam/transpept-like"/>
</dbReference>
<evidence type="ECO:0000256" key="3">
    <source>
        <dbReference type="ARBA" id="ARBA00022801"/>
    </source>
</evidence>
<dbReference type="OrthoDB" id="9784149at2"/>
<feature type="domain" description="Beta-lactamase class A catalytic" evidence="8">
    <location>
        <begin position="65"/>
        <end position="279"/>
    </location>
</feature>
<dbReference type="PANTHER" id="PTHR35333:SF3">
    <property type="entry name" value="BETA-LACTAMASE-TYPE TRANSPEPTIDASE FOLD CONTAINING PROTEIN"/>
    <property type="match status" value="1"/>
</dbReference>
<keyword evidence="10" id="KW-1185">Reference proteome</keyword>
<evidence type="ECO:0000256" key="1">
    <source>
        <dbReference type="ARBA" id="ARBA00009009"/>
    </source>
</evidence>
<comment type="similarity">
    <text evidence="1 5">Belongs to the class-A beta-lactamase family.</text>
</comment>
<dbReference type="RefSeq" id="WP_094864041.1">
    <property type="nucleotide sequence ID" value="NZ_NKYE01000011.1"/>
</dbReference>
<dbReference type="Proteomes" id="UP000242444">
    <property type="component" value="Unassembled WGS sequence"/>
</dbReference>
<dbReference type="GO" id="GO:0030655">
    <property type="term" value="P:beta-lactam antibiotic catabolic process"/>
    <property type="evidence" value="ECO:0007669"/>
    <property type="project" value="InterPro"/>
</dbReference>
<dbReference type="GO" id="GO:0046677">
    <property type="term" value="P:response to antibiotic"/>
    <property type="evidence" value="ECO:0007669"/>
    <property type="project" value="UniProtKB-UniRule"/>
</dbReference>
<dbReference type="InterPro" id="IPR000871">
    <property type="entry name" value="Beta-lactam_class-A"/>
</dbReference>
<dbReference type="NCBIfam" id="NF033103">
    <property type="entry name" value="bla_class_A"/>
    <property type="match status" value="1"/>
</dbReference>
<keyword evidence="4 5" id="KW-0046">Antibiotic resistance</keyword>
<evidence type="ECO:0000313" key="9">
    <source>
        <dbReference type="EMBL" id="OZM71758.1"/>
    </source>
</evidence>
<dbReference type="AlphaFoldDB" id="A0A263D0W0"/>
<dbReference type="PROSITE" id="PS00146">
    <property type="entry name" value="BETA_LACTAMASE_A"/>
    <property type="match status" value="1"/>
</dbReference>
<comment type="catalytic activity">
    <reaction evidence="5">
        <text>a beta-lactam + H2O = a substituted beta-amino acid</text>
        <dbReference type="Rhea" id="RHEA:20401"/>
        <dbReference type="ChEBI" id="CHEBI:15377"/>
        <dbReference type="ChEBI" id="CHEBI:35627"/>
        <dbReference type="ChEBI" id="CHEBI:140347"/>
        <dbReference type="EC" id="3.5.2.6"/>
    </reaction>
</comment>
<organism evidence="9 10">
    <name type="scientific">Amycolatopsis antarctica</name>
    <dbReference type="NCBI Taxonomy" id="1854586"/>
    <lineage>
        <taxon>Bacteria</taxon>
        <taxon>Bacillati</taxon>
        <taxon>Actinomycetota</taxon>
        <taxon>Actinomycetes</taxon>
        <taxon>Pseudonocardiales</taxon>
        <taxon>Pseudonocardiaceae</taxon>
        <taxon>Amycolatopsis</taxon>
    </lineage>
</organism>
<evidence type="ECO:0000259" key="8">
    <source>
        <dbReference type="Pfam" id="PF13354"/>
    </source>
</evidence>
<dbReference type="SUPFAM" id="SSF56601">
    <property type="entry name" value="beta-lactamase/transpeptidase-like"/>
    <property type="match status" value="1"/>
</dbReference>
<gene>
    <name evidence="9" type="ORF">CFN78_18175</name>
</gene>
<keyword evidence="7" id="KW-0732">Signal</keyword>
<sequence length="308" mass="31997">MIRPTESPARLRRAAATALTCLLLPGCAAPTAPGAEGPAAAPPTSAAATPDVFGGLEREFDARLGVYAVDTGTGRELAFHADDRFAFASTVKALAAGVTLQRNTLGELEERVRFGPGDLVPHSPVSERHVDTGMTLREAMDAALRYSDNTALNLLLPEIGGPDGLTAALRGIGDATSRSDRTETELNETAPGDPRDTSTPRALAGSLRAFALGDTLPEDKRAVLTELLRTNTTGETLIAAGAPDGWVVGDKSGAADHGTRNDIAVLWPPDRAPVVMAVMSDRRAEDAEYEDALVARAATAALTALAPG</sequence>
<dbReference type="InterPro" id="IPR045155">
    <property type="entry name" value="Beta-lactam_cat"/>
</dbReference>
<keyword evidence="3 5" id="KW-0378">Hydrolase</keyword>
<dbReference type="PRINTS" id="PR00118">
    <property type="entry name" value="BLACTAMASEA"/>
</dbReference>
<dbReference type="Pfam" id="PF13354">
    <property type="entry name" value="Beta-lactamase2"/>
    <property type="match status" value="1"/>
</dbReference>
<protein>
    <recommendedName>
        <fullName evidence="2 5">Beta-lactamase</fullName>
        <ecNumber evidence="2 5">3.5.2.6</ecNumber>
    </recommendedName>
</protein>
<dbReference type="Gene3D" id="3.40.710.10">
    <property type="entry name" value="DD-peptidase/beta-lactamase superfamily"/>
    <property type="match status" value="1"/>
</dbReference>
<feature type="region of interest" description="Disordered" evidence="6">
    <location>
        <begin position="173"/>
        <end position="200"/>
    </location>
</feature>
<name>A0A263D0W0_9PSEU</name>
<proteinExistence type="inferred from homology"/>
<evidence type="ECO:0000313" key="10">
    <source>
        <dbReference type="Proteomes" id="UP000242444"/>
    </source>
</evidence>
<dbReference type="PANTHER" id="PTHR35333">
    <property type="entry name" value="BETA-LACTAMASE"/>
    <property type="match status" value="1"/>
</dbReference>
<dbReference type="EC" id="3.5.2.6" evidence="2 5"/>
<feature type="chain" id="PRO_5039071013" description="Beta-lactamase" evidence="7">
    <location>
        <begin position="29"/>
        <end position="308"/>
    </location>
</feature>
<reference evidence="9 10" key="1">
    <citation type="submission" date="2017-07" db="EMBL/GenBank/DDBJ databases">
        <title>Amycolatopsis antarcticus sp. nov., isolated from the surface of an Antarcticus brown macroalga.</title>
        <authorList>
            <person name="Wang J."/>
            <person name="Leiva S."/>
            <person name="Huang J."/>
            <person name="Huang Y."/>
        </authorList>
    </citation>
    <scope>NUCLEOTIDE SEQUENCE [LARGE SCALE GENOMIC DNA]</scope>
    <source>
        <strain evidence="9 10">AU-G6</strain>
    </source>
</reference>
<dbReference type="InParanoid" id="A0A263D0W0"/>